<proteinExistence type="predicted"/>
<comment type="caution">
    <text evidence="1">The sequence shown here is derived from an EMBL/GenBank/DDBJ whole genome shotgun (WGS) entry which is preliminary data.</text>
</comment>
<evidence type="ECO:0000313" key="1">
    <source>
        <dbReference type="EMBL" id="KFC06284.1"/>
    </source>
</evidence>
<reference evidence="2" key="1">
    <citation type="submission" date="2014-05" db="EMBL/GenBank/DDBJ databases">
        <title>ATOL: Assembling a taxonomically balanced genome-scale reconstruction of the evolutionary history of the Enterobacteriaceae.</title>
        <authorList>
            <person name="Plunkett G. III"/>
            <person name="Neeno-Eckwall E.C."/>
            <person name="Glasner J.D."/>
            <person name="Perna N.T."/>
        </authorList>
    </citation>
    <scope>NUCLEOTIDE SEQUENCE [LARGE SCALE GENOMIC DNA]</scope>
    <source>
        <strain evidence="2">ATCC 49490</strain>
    </source>
</reference>
<sequence length="64" mass="7277">MNFRYDIVVENKLNVEVGGWAHSVSCSDTRLNTFEVISLFSGCVAEILFDLAPSDMPRTDKFKY</sequence>
<gene>
    <name evidence="1" type="ORF">GTGU_02647</name>
</gene>
<protein>
    <submittedName>
        <fullName evidence="1">Uncharacterized protein</fullName>
    </submittedName>
</protein>
<evidence type="ECO:0000313" key="2">
    <source>
        <dbReference type="Proteomes" id="UP000028630"/>
    </source>
</evidence>
<dbReference type="EMBL" id="JMTB01000084">
    <property type="protein sequence ID" value="KFC06284.1"/>
    <property type="molecule type" value="Genomic_DNA"/>
</dbReference>
<keyword evidence="2" id="KW-1185">Reference proteome</keyword>
<name>A0A085A7T9_9ENTR</name>
<dbReference type="Proteomes" id="UP000028630">
    <property type="component" value="Unassembled WGS sequence"/>
</dbReference>
<organism evidence="1 2">
    <name type="scientific">Trabulsiella guamensis ATCC 49490</name>
    <dbReference type="NCBI Taxonomy" id="1005994"/>
    <lineage>
        <taxon>Bacteria</taxon>
        <taxon>Pseudomonadati</taxon>
        <taxon>Pseudomonadota</taxon>
        <taxon>Gammaproteobacteria</taxon>
        <taxon>Enterobacterales</taxon>
        <taxon>Enterobacteriaceae</taxon>
        <taxon>Trabulsiella</taxon>
    </lineage>
</organism>
<dbReference type="AlphaFoldDB" id="A0A085A7T9"/>
<accession>A0A085A7T9</accession>